<dbReference type="Proteomes" id="UP001175228">
    <property type="component" value="Unassembled WGS sequence"/>
</dbReference>
<gene>
    <name evidence="1" type="ORF">EDD18DRAFT_1350811</name>
</gene>
<evidence type="ECO:0000313" key="1">
    <source>
        <dbReference type="EMBL" id="KAK0498186.1"/>
    </source>
</evidence>
<dbReference type="Pfam" id="PF18759">
    <property type="entry name" value="Plavaka"/>
    <property type="match status" value="1"/>
</dbReference>
<protein>
    <recommendedName>
        <fullName evidence="3">CxC2-like cysteine cluster KDZ transposase-associated domain-containing protein</fullName>
    </recommendedName>
</protein>
<evidence type="ECO:0008006" key="3">
    <source>
        <dbReference type="Google" id="ProtNLM"/>
    </source>
</evidence>
<keyword evidence="2" id="KW-1185">Reference proteome</keyword>
<reference evidence="1" key="1">
    <citation type="submission" date="2023-06" db="EMBL/GenBank/DDBJ databases">
        <authorList>
            <consortium name="Lawrence Berkeley National Laboratory"/>
            <person name="Ahrendt S."/>
            <person name="Sahu N."/>
            <person name="Indic B."/>
            <person name="Wong-Bajracharya J."/>
            <person name="Merenyi Z."/>
            <person name="Ke H.-M."/>
            <person name="Monk M."/>
            <person name="Kocsube S."/>
            <person name="Drula E."/>
            <person name="Lipzen A."/>
            <person name="Balint B."/>
            <person name="Henrissat B."/>
            <person name="Andreopoulos B."/>
            <person name="Martin F.M."/>
            <person name="Harder C.B."/>
            <person name="Rigling D."/>
            <person name="Ford K.L."/>
            <person name="Foster G.D."/>
            <person name="Pangilinan J."/>
            <person name="Papanicolaou A."/>
            <person name="Barry K."/>
            <person name="LaButti K."/>
            <person name="Viragh M."/>
            <person name="Koriabine M."/>
            <person name="Yan M."/>
            <person name="Riley R."/>
            <person name="Champramary S."/>
            <person name="Plett K.L."/>
            <person name="Tsai I.J."/>
            <person name="Slot J."/>
            <person name="Sipos G."/>
            <person name="Plett J."/>
            <person name="Nagy L.G."/>
            <person name="Grigoriev I.V."/>
        </authorList>
    </citation>
    <scope>NUCLEOTIDE SEQUENCE</scope>
    <source>
        <strain evidence="1">HWK02</strain>
    </source>
</reference>
<proteinExistence type="predicted"/>
<comment type="caution">
    <text evidence="1">The sequence shown here is derived from an EMBL/GenBank/DDBJ whole genome shotgun (WGS) entry which is preliminary data.</text>
</comment>
<dbReference type="InterPro" id="IPR041078">
    <property type="entry name" value="Plavaka"/>
</dbReference>
<organism evidence="1 2">
    <name type="scientific">Armillaria luteobubalina</name>
    <dbReference type="NCBI Taxonomy" id="153913"/>
    <lineage>
        <taxon>Eukaryota</taxon>
        <taxon>Fungi</taxon>
        <taxon>Dikarya</taxon>
        <taxon>Basidiomycota</taxon>
        <taxon>Agaricomycotina</taxon>
        <taxon>Agaricomycetes</taxon>
        <taxon>Agaricomycetidae</taxon>
        <taxon>Agaricales</taxon>
        <taxon>Marasmiineae</taxon>
        <taxon>Physalacriaceae</taxon>
        <taxon>Armillaria</taxon>
    </lineage>
</organism>
<name>A0AA39QA88_9AGAR</name>
<accession>A0AA39QA88</accession>
<sequence>MLAICKHLKDVRDRKKCAKLSDLGSGSAVGDDMVIDTLGDSEGMSALSAAQVESGSDRDVLGMELDQFGDILATELTARPPGTVTIEEVEDIDLELTRQWHYQRDFPDNKAGAPLHHGKTTFQHIHDEQILKQEEVLGPFQDNKEWELAKWLIKNVGHSAAKEFLKLLMLYLSSYRSLFVLNLREGTNWKCYEFEYEGNIPNNKDPSDMKMKKENLEMWFRDPLEIVLMWLPQVSLVTIFKDVMAYAPIQMFTDPEGQNQVFNEMWTGEWWWKIQEQLPPGVTIAPLILSSDKTLLSQFRGNKMAWPIYLTIGNIAKDTCRQLSSHAIILLGYLPVPKFDCYTKKLHSIMKYRLFHHCMTIMMKSIADALVCFVYPIFTVYIADYPEQCLVSCCMENCCPICKVRPDCRGSHDSKSFDKHDVAETLSYLKDHAAGKDVNMTYGGNVNDTFKAYGLRPIYPPFWASLPHSDIFMAFTPDLLHQLHKGVFKDHLVKWCTAIIGAIEVDKAFWSMPSHPGLCHFKNGILHVSQWTRTEHKEMEKVFLVLVAVHTCNEVILAVCEVIDFIYLISLQSQMSMTLSLLHDALDHFHDHKHIFIQLEARTQDHFNIPKIHSMEHYKDVICLFGSADGYNTEAPERLHINYTKDTYCAMNCKDYMQQMLWWLQHQEAVDCFTKYLEWARQMVCSSLIPLTAIIKIGEHNLAPPNESVRDSSSQLPVAIPALTSGAQQYHVSNVPPPDLQNVEAAVIVSPQGYHVMEFIPALQTFLHKHGVDKSFTPHSFDQFSLWCQVDFLLPDIPEVG</sequence>
<evidence type="ECO:0000313" key="2">
    <source>
        <dbReference type="Proteomes" id="UP001175228"/>
    </source>
</evidence>
<dbReference type="AlphaFoldDB" id="A0AA39QA88"/>
<dbReference type="EMBL" id="JAUEPU010000011">
    <property type="protein sequence ID" value="KAK0498186.1"/>
    <property type="molecule type" value="Genomic_DNA"/>
</dbReference>